<dbReference type="GO" id="GO:0006606">
    <property type="term" value="P:protein import into nucleus"/>
    <property type="evidence" value="ECO:0007669"/>
    <property type="project" value="InterPro"/>
</dbReference>
<comment type="similarity">
    <text evidence="1">Belongs to the IWR1/SLC7A6OS family.</text>
</comment>
<dbReference type="PANTHER" id="PTHR28063">
    <property type="entry name" value="RNA POLYMERASE II NUCLEAR LOCALIZATION PROTEIN IWR1"/>
    <property type="match status" value="1"/>
</dbReference>
<sequence length="419" mass="46317">MSIPPQLIRVKRKRVEEAPVTFLQFDDGQKRHRSGSNWAYRRRDASSQAGPRAAARSDRPVIHTSRPEKAPTLAGKLPGAQSSLDRGASPSREAGTSSAEPRRFHISRSTLAAAKGPALKARISKQARSVPTIFVEQSRNGKPSKPRAALLVAPQENCEAPISSPVLPVTVEKNQLKPPGVVSKARGLGRNAPAHAPLPTSLMYRHAEDMDKIASDMNQWVLNELGANLHHMEQVKQQVKKPRFQPKAPAQRYVERHPESVPVSEPQDIVMGDASEDESDDDDWVIEEYVRILANSVALDVSPSEIGVLVLDDDDETLLFFGSLQEDDDDDEDDEDENAEGHYTADYPEDEVESDDEYGRLAYCYRNGAASDDEEFDNSMCSEGEDNGKVLSGGDGDDDDDEARMARIRAFMQRNSAFR</sequence>
<dbReference type="OrthoDB" id="6255506at2759"/>
<gene>
    <name evidence="4" type="ORF">G6O67_007358</name>
</gene>
<feature type="region of interest" description="Disordered" evidence="2">
    <location>
        <begin position="323"/>
        <end position="358"/>
    </location>
</feature>
<dbReference type="AlphaFoldDB" id="A0A8H4PLW4"/>
<evidence type="ECO:0000256" key="1">
    <source>
        <dbReference type="ARBA" id="ARBA00010218"/>
    </source>
</evidence>
<dbReference type="Pfam" id="PF08574">
    <property type="entry name" value="Iwr1"/>
    <property type="match status" value="1"/>
</dbReference>
<accession>A0A8H4PLW4</accession>
<dbReference type="Proteomes" id="UP000557566">
    <property type="component" value="Unassembled WGS sequence"/>
</dbReference>
<evidence type="ECO:0000313" key="5">
    <source>
        <dbReference type="Proteomes" id="UP000557566"/>
    </source>
</evidence>
<proteinExistence type="inferred from homology"/>
<reference evidence="4 5" key="1">
    <citation type="journal article" date="2020" name="Genome Biol. Evol.">
        <title>A new high-quality draft genome assembly of the Chinese cordyceps Ophiocordyceps sinensis.</title>
        <authorList>
            <person name="Shu R."/>
            <person name="Zhang J."/>
            <person name="Meng Q."/>
            <person name="Zhang H."/>
            <person name="Zhou G."/>
            <person name="Li M."/>
            <person name="Wu P."/>
            <person name="Zhao Y."/>
            <person name="Chen C."/>
            <person name="Qin Q."/>
        </authorList>
    </citation>
    <scope>NUCLEOTIDE SEQUENCE [LARGE SCALE GENOMIC DNA]</scope>
    <source>
        <strain evidence="4 5">IOZ07</strain>
    </source>
</reference>
<feature type="region of interest" description="Disordered" evidence="2">
    <location>
        <begin position="26"/>
        <end position="108"/>
    </location>
</feature>
<feature type="compositionally biased region" description="Basic and acidic residues" evidence="2">
    <location>
        <begin position="55"/>
        <end position="69"/>
    </location>
</feature>
<dbReference type="InterPro" id="IPR040150">
    <property type="entry name" value="Iwr1"/>
</dbReference>
<comment type="caution">
    <text evidence="4">The sequence shown here is derived from an EMBL/GenBank/DDBJ whole genome shotgun (WGS) entry which is preliminary data.</text>
</comment>
<organism evidence="4 5">
    <name type="scientific">Ophiocordyceps sinensis</name>
    <dbReference type="NCBI Taxonomy" id="72228"/>
    <lineage>
        <taxon>Eukaryota</taxon>
        <taxon>Fungi</taxon>
        <taxon>Dikarya</taxon>
        <taxon>Ascomycota</taxon>
        <taxon>Pezizomycotina</taxon>
        <taxon>Sordariomycetes</taxon>
        <taxon>Hypocreomycetidae</taxon>
        <taxon>Hypocreales</taxon>
        <taxon>Ophiocordycipitaceae</taxon>
        <taxon>Ophiocordyceps</taxon>
    </lineage>
</organism>
<evidence type="ECO:0000256" key="2">
    <source>
        <dbReference type="SAM" id="MobiDB-lite"/>
    </source>
</evidence>
<dbReference type="InterPro" id="IPR013883">
    <property type="entry name" value="TF_Iwr1_dom"/>
</dbReference>
<feature type="region of interest" description="Disordered" evidence="2">
    <location>
        <begin position="371"/>
        <end position="406"/>
    </location>
</feature>
<keyword evidence="5" id="KW-1185">Reference proteome</keyword>
<protein>
    <recommendedName>
        <fullName evidence="3">Transcription factor Iwr1 domain-containing protein</fullName>
    </recommendedName>
</protein>
<name>A0A8H4PLW4_9HYPO</name>
<evidence type="ECO:0000259" key="3">
    <source>
        <dbReference type="Pfam" id="PF08574"/>
    </source>
</evidence>
<feature type="domain" description="Transcription factor Iwr1" evidence="3">
    <location>
        <begin position="282"/>
        <end position="351"/>
    </location>
</feature>
<dbReference type="EMBL" id="JAAVMX010000008">
    <property type="protein sequence ID" value="KAF4505404.1"/>
    <property type="molecule type" value="Genomic_DNA"/>
</dbReference>
<feature type="compositionally biased region" description="Acidic residues" evidence="2">
    <location>
        <begin position="325"/>
        <end position="338"/>
    </location>
</feature>
<evidence type="ECO:0000313" key="4">
    <source>
        <dbReference type="EMBL" id="KAF4505404.1"/>
    </source>
</evidence>
<dbReference type="PANTHER" id="PTHR28063:SF1">
    <property type="entry name" value="RNA POLYMERASE II NUCLEAR LOCALIZATION PROTEIN IWR1"/>
    <property type="match status" value="1"/>
</dbReference>
<dbReference type="GO" id="GO:0005737">
    <property type="term" value="C:cytoplasm"/>
    <property type="evidence" value="ECO:0007669"/>
    <property type="project" value="TreeGrafter"/>
</dbReference>
<feature type="compositionally biased region" description="Acidic residues" evidence="2">
    <location>
        <begin position="347"/>
        <end position="356"/>
    </location>
</feature>